<dbReference type="PANTHER" id="PTHR12081">
    <property type="entry name" value="TRANSCRIPTION FACTOR E2F"/>
    <property type="match status" value="1"/>
</dbReference>
<dbReference type="STRING" id="623744.A0A553QNH1"/>
<evidence type="ECO:0000256" key="4">
    <source>
        <dbReference type="ARBA" id="ARBA00023163"/>
    </source>
</evidence>
<keyword evidence="2 5" id="KW-0805">Transcription regulation</keyword>
<comment type="similarity">
    <text evidence="1 5">Belongs to the E2F/DP family.</text>
</comment>
<dbReference type="AlphaFoldDB" id="A0A553QNH1"/>
<keyword evidence="8" id="KW-1185">Reference proteome</keyword>
<dbReference type="InterPro" id="IPR036388">
    <property type="entry name" value="WH-like_DNA-bd_sf"/>
</dbReference>
<dbReference type="EMBL" id="SRMA01025739">
    <property type="protein sequence ID" value="TRY91530.1"/>
    <property type="molecule type" value="Genomic_DNA"/>
</dbReference>
<dbReference type="SUPFAM" id="SSF144074">
    <property type="entry name" value="E2F-DP heterodimerization region"/>
    <property type="match status" value="1"/>
</dbReference>
<dbReference type="InterPro" id="IPR036390">
    <property type="entry name" value="WH_DNA-bd_sf"/>
</dbReference>
<dbReference type="Gene3D" id="1.10.10.10">
    <property type="entry name" value="Winged helix-like DNA-binding domain superfamily/Winged helix DNA-binding domain"/>
    <property type="match status" value="1"/>
</dbReference>
<dbReference type="FunFam" id="1.10.10.10:FF:000008">
    <property type="entry name" value="E2F transcription factor 1"/>
    <property type="match status" value="1"/>
</dbReference>
<dbReference type="GO" id="GO:0090575">
    <property type="term" value="C:RNA polymerase II transcription regulator complex"/>
    <property type="evidence" value="ECO:0007669"/>
    <property type="project" value="TreeGrafter"/>
</dbReference>
<dbReference type="GO" id="GO:0000978">
    <property type="term" value="F:RNA polymerase II cis-regulatory region sequence-specific DNA binding"/>
    <property type="evidence" value="ECO:0007669"/>
    <property type="project" value="InterPro"/>
</dbReference>
<dbReference type="CDD" id="cd14660">
    <property type="entry name" value="E2F_DD"/>
    <property type="match status" value="1"/>
</dbReference>
<protein>
    <recommendedName>
        <fullName evidence="6">E2F/DP family winged-helix DNA-binding domain-containing protein</fullName>
    </recommendedName>
</protein>
<keyword evidence="4 5" id="KW-0804">Transcription</keyword>
<evidence type="ECO:0000256" key="5">
    <source>
        <dbReference type="RuleBase" id="RU003796"/>
    </source>
</evidence>
<proteinExistence type="inferred from homology"/>
<accession>A0A553QNH1</accession>
<dbReference type="PANTHER" id="PTHR12081:SF44">
    <property type="entry name" value="TRANSCRIPTION FACTOR E2F3"/>
    <property type="match status" value="1"/>
</dbReference>
<dbReference type="InterPro" id="IPR015633">
    <property type="entry name" value="E2F"/>
</dbReference>
<sequence length="447" mass="48980">MRKGGSSVPAQVMLAGVVRADQHAVFTAVTDRRCAVYSNAARIQINTPPSTNNVCLPEASADSLYTTPLQEATHGTGMRPALGRPPAKRRLELDATDHQYSEPAKTLRSRKGPLKLKVPKAPKTPPEKTRYDTSLGFLTKKFCELLAESSDGVLDLNKAAIVLNVQKRRLYDITNVLEGVRLIKKKSKNNIQWLWVNLSLIGTSLPSEGDLPSPAMQSHSLAREMVALTLEERRLDELIQSCTRNVQQMTEEIHSQKYPFFASLTFLTYAYVTYQDIRRIKSLKDQTVIAIKAPSETKLEVPDPKESLQVHLSSSKGPIDVFLCTDGCDSGSLLQNGLDVNGNHPAFVKVSQEAASEDPTEAVKVNGSYNGTVNNFGPVIGNAPMSPLSSSLSSILQQPEEAVPFVPLSPALLTDEYMLSLGDEQGISDLFDSYDLDTLALDDLLRI</sequence>
<dbReference type="InterPro" id="IPR037241">
    <property type="entry name" value="E2F-DP_heterodim"/>
</dbReference>
<keyword evidence="3 5" id="KW-0238">DNA-binding</keyword>
<evidence type="ECO:0000313" key="7">
    <source>
        <dbReference type="EMBL" id="TRY91530.1"/>
    </source>
</evidence>
<gene>
    <name evidence="7" type="ORF">DNTS_004969</name>
</gene>
<dbReference type="Proteomes" id="UP000316079">
    <property type="component" value="Unassembled WGS sequence"/>
</dbReference>
<comment type="caution">
    <text evidence="7">The sequence shown here is derived from an EMBL/GenBank/DDBJ whole genome shotgun (WGS) entry which is preliminary data.</text>
</comment>
<dbReference type="Pfam" id="PF16421">
    <property type="entry name" value="E2F_CC-MB"/>
    <property type="match status" value="1"/>
</dbReference>
<feature type="domain" description="E2F/DP family winged-helix DNA-binding" evidence="6">
    <location>
        <begin position="130"/>
        <end position="195"/>
    </location>
</feature>
<evidence type="ECO:0000256" key="3">
    <source>
        <dbReference type="ARBA" id="ARBA00023125"/>
    </source>
</evidence>
<reference evidence="7 8" key="1">
    <citation type="journal article" date="2019" name="Sci. Data">
        <title>Hybrid genome assembly and annotation of Danionella translucida.</title>
        <authorList>
            <person name="Kadobianskyi M."/>
            <person name="Schulze L."/>
            <person name="Schuelke M."/>
            <person name="Judkewitz B."/>
        </authorList>
    </citation>
    <scope>NUCLEOTIDE SEQUENCE [LARGE SCALE GENOMIC DNA]</scope>
    <source>
        <strain evidence="7 8">Bolton</strain>
    </source>
</reference>
<keyword evidence="5" id="KW-0539">Nucleus</keyword>
<organism evidence="7 8">
    <name type="scientific">Danionella cerebrum</name>
    <dbReference type="NCBI Taxonomy" id="2873325"/>
    <lineage>
        <taxon>Eukaryota</taxon>
        <taxon>Metazoa</taxon>
        <taxon>Chordata</taxon>
        <taxon>Craniata</taxon>
        <taxon>Vertebrata</taxon>
        <taxon>Euteleostomi</taxon>
        <taxon>Actinopterygii</taxon>
        <taxon>Neopterygii</taxon>
        <taxon>Teleostei</taxon>
        <taxon>Ostariophysi</taxon>
        <taxon>Cypriniformes</taxon>
        <taxon>Danionidae</taxon>
        <taxon>Danioninae</taxon>
        <taxon>Danionella</taxon>
    </lineage>
</organism>
<dbReference type="OrthoDB" id="1743261at2759"/>
<dbReference type="Gene3D" id="6.10.250.540">
    <property type="match status" value="1"/>
</dbReference>
<dbReference type="InterPro" id="IPR032198">
    <property type="entry name" value="E2F_CC-MB"/>
</dbReference>
<evidence type="ECO:0000256" key="1">
    <source>
        <dbReference type="ARBA" id="ARBA00010940"/>
    </source>
</evidence>
<dbReference type="GO" id="GO:0000981">
    <property type="term" value="F:DNA-binding transcription factor activity, RNA polymerase II-specific"/>
    <property type="evidence" value="ECO:0007669"/>
    <property type="project" value="TreeGrafter"/>
</dbReference>
<evidence type="ECO:0000256" key="2">
    <source>
        <dbReference type="ARBA" id="ARBA00023015"/>
    </source>
</evidence>
<dbReference type="SUPFAM" id="SSF46785">
    <property type="entry name" value="Winged helix' DNA-binding domain"/>
    <property type="match status" value="1"/>
</dbReference>
<dbReference type="GO" id="GO:0046983">
    <property type="term" value="F:protein dimerization activity"/>
    <property type="evidence" value="ECO:0007669"/>
    <property type="project" value="InterPro"/>
</dbReference>
<name>A0A553QNH1_9TELE</name>
<evidence type="ECO:0000259" key="6">
    <source>
        <dbReference type="SMART" id="SM01372"/>
    </source>
</evidence>
<dbReference type="Pfam" id="PF02319">
    <property type="entry name" value="WHD_E2F_TDP"/>
    <property type="match status" value="1"/>
</dbReference>
<comment type="subcellular location">
    <subcellularLocation>
        <location evidence="5">Nucleus</location>
    </subcellularLocation>
</comment>
<dbReference type="SMART" id="SM01372">
    <property type="entry name" value="E2F_TDP"/>
    <property type="match status" value="1"/>
</dbReference>
<dbReference type="InterPro" id="IPR003316">
    <property type="entry name" value="E2F_WHTH_DNA-bd_dom"/>
</dbReference>
<evidence type="ECO:0000313" key="8">
    <source>
        <dbReference type="Proteomes" id="UP000316079"/>
    </source>
</evidence>